<dbReference type="VEuPathDB" id="CryptoDB:GNI_035750"/>
<feature type="region of interest" description="Disordered" evidence="1">
    <location>
        <begin position="753"/>
        <end position="810"/>
    </location>
</feature>
<evidence type="ECO:0000313" key="3">
    <source>
        <dbReference type="Proteomes" id="UP000019763"/>
    </source>
</evidence>
<proteinExistence type="predicted"/>
<name>A0A023BAQ2_GRENI</name>
<dbReference type="GeneID" id="22911405"/>
<sequence>MVEEGGKTQSGQVENGSDFAAYRMIHATLTKAQWKKLRTVSAEDFQRFTPYGSVNQHVTAKIVEGTDPESWSTRLPWWITGCLLQHSGVSINSLAHFCLTDLKYDPYYDNAGLVCLEKSAVSCRELCDRDDFTDRLQKLKQRLAGLPTISATGFASQKNLVSECLFDDGDVWEHAWVSRYWEPLERAGYDRLTPIVSHDRQNRWRRSFTSGVVDGFESWSMCGKEGTTPVYMPSLSPWTPLGKRALGTELSDFEAYRMIYQSLSESQWKELKAVTAGDLTSCDLAYVELGAIISYFFDAPYGLLDHSIMKQLNTVMRLGQARLWVTGCLLQRTGVMIESLIDFCVNELNYLPKTGTERARQLECLHIDGFVHYCGRKNCTRFYARHALTRRLAGLPKVSAAQFATMEQSTVDNLCRPIALASKPSTSPSSDQPSDQPSVQPSDHPPPERKSSKTGAGGPEVVPVSGKTPGVIECEARWVPRYWRPLGEDEYFTLRGSMTGLAAHRRKRWRTLSRLFSTELDWDDWTMVSRDGRTRPLYIPTLTSAGKALPRELEHSFATNPFAAYRVVYSSLTEQEWKRLKTVSLEDFQRCKLAFVELGAIISTFFDDPYGMVDQYLTDKIVEAMRIGPTSGRIRFWIAGCLLQHSGVSIDHLCEFCITKLNYDPFFKRYDTRPLECLEKRHVVHAIPQDDGGVDGRLQDLRARIRRLPEVSVTEYAHLSKEELDQKMRQMNPPQMDPPKIDAMHVDTTHMEATSPVWRLSSSSDSAEIRKDRKRKERPTPPLVKRRWRRSRPQVIDSDKDGRTPPPKKQVLARGVWTEVYDDQEYFANRELEEVVRTMWREHYQVLSSCLELLGY</sequence>
<dbReference type="RefSeq" id="XP_011129285.1">
    <property type="nucleotide sequence ID" value="XM_011130983.1"/>
</dbReference>
<reference evidence="2" key="1">
    <citation type="submission" date="2013-12" db="EMBL/GenBank/DDBJ databases">
        <authorList>
            <person name="Omoto C.K."/>
            <person name="Sibley D."/>
            <person name="Venepally P."/>
            <person name="Hadjithomas M."/>
            <person name="Karamycheva S."/>
            <person name="Brunk B."/>
            <person name="Roos D."/>
            <person name="Caler E."/>
            <person name="Lorenzi H."/>
        </authorList>
    </citation>
    <scope>NUCLEOTIDE SEQUENCE</scope>
</reference>
<feature type="region of interest" description="Disordered" evidence="1">
    <location>
        <begin position="422"/>
        <end position="467"/>
    </location>
</feature>
<evidence type="ECO:0000313" key="2">
    <source>
        <dbReference type="EMBL" id="EZG78470.1"/>
    </source>
</evidence>
<gene>
    <name evidence="2" type="ORF">GNI_035750</name>
</gene>
<dbReference type="Proteomes" id="UP000019763">
    <property type="component" value="Unassembled WGS sequence"/>
</dbReference>
<feature type="compositionally biased region" description="Low complexity" evidence="1">
    <location>
        <begin position="422"/>
        <end position="442"/>
    </location>
</feature>
<evidence type="ECO:0000256" key="1">
    <source>
        <dbReference type="SAM" id="MobiDB-lite"/>
    </source>
</evidence>
<organism evidence="2 3">
    <name type="scientific">Gregarina niphandrodes</name>
    <name type="common">Septate eugregarine</name>
    <dbReference type="NCBI Taxonomy" id="110365"/>
    <lineage>
        <taxon>Eukaryota</taxon>
        <taxon>Sar</taxon>
        <taxon>Alveolata</taxon>
        <taxon>Apicomplexa</taxon>
        <taxon>Conoidasida</taxon>
        <taxon>Gregarinasina</taxon>
        <taxon>Eugregarinorida</taxon>
        <taxon>Gregarinidae</taxon>
        <taxon>Gregarina</taxon>
    </lineage>
</organism>
<comment type="caution">
    <text evidence="2">The sequence shown here is derived from an EMBL/GenBank/DDBJ whole genome shotgun (WGS) entry which is preliminary data.</text>
</comment>
<accession>A0A023BAQ2</accession>
<keyword evidence="3" id="KW-1185">Reference proteome</keyword>
<protein>
    <submittedName>
        <fullName evidence="2">Uncharacterized protein</fullName>
    </submittedName>
</protein>
<dbReference type="AlphaFoldDB" id="A0A023BAQ2"/>
<dbReference type="EMBL" id="AFNH02000274">
    <property type="protein sequence ID" value="EZG78470.1"/>
    <property type="molecule type" value="Genomic_DNA"/>
</dbReference>